<dbReference type="eggNOG" id="COG3883">
    <property type="taxonomic scope" value="Bacteria"/>
</dbReference>
<evidence type="ECO:0000313" key="7">
    <source>
        <dbReference type="Proteomes" id="UP000006637"/>
    </source>
</evidence>
<accession>Q1AZU8</accession>
<keyword evidence="7" id="KW-1185">Reference proteome</keyword>
<feature type="signal peptide" evidence="4">
    <location>
        <begin position="1"/>
        <end position="33"/>
    </location>
</feature>
<dbReference type="InterPro" id="IPR057309">
    <property type="entry name" value="PcsB_CC"/>
</dbReference>
<evidence type="ECO:0000256" key="1">
    <source>
        <dbReference type="ARBA" id="ARBA00022729"/>
    </source>
</evidence>
<evidence type="ECO:0000313" key="6">
    <source>
        <dbReference type="EMBL" id="ABG03080.1"/>
    </source>
</evidence>
<dbReference type="EMBL" id="CP000386">
    <property type="protein sequence ID" value="ABG03080.1"/>
    <property type="molecule type" value="Genomic_DNA"/>
</dbReference>
<dbReference type="Proteomes" id="UP000006637">
    <property type="component" value="Chromosome"/>
</dbReference>
<feature type="compositionally biased region" description="Basic and acidic residues" evidence="3">
    <location>
        <begin position="224"/>
        <end position="242"/>
    </location>
</feature>
<evidence type="ECO:0000256" key="4">
    <source>
        <dbReference type="SAM" id="SignalP"/>
    </source>
</evidence>
<feature type="coiled-coil region" evidence="2">
    <location>
        <begin position="59"/>
        <end position="107"/>
    </location>
</feature>
<reference evidence="6 7" key="1">
    <citation type="submission" date="2006-06" db="EMBL/GenBank/DDBJ databases">
        <title>Complete sequence of Rubrobacter xylanophilus DSM 9941.</title>
        <authorList>
            <consortium name="US DOE Joint Genome Institute"/>
            <person name="Copeland A."/>
            <person name="Lucas S."/>
            <person name="Lapidus A."/>
            <person name="Barry K."/>
            <person name="Detter J.C."/>
            <person name="Glavina del Rio T."/>
            <person name="Hammon N."/>
            <person name="Israni S."/>
            <person name="Dalin E."/>
            <person name="Tice H."/>
            <person name="Pitluck S."/>
            <person name="Munk A.C."/>
            <person name="Brettin T."/>
            <person name="Bruce D."/>
            <person name="Han C."/>
            <person name="Tapia R."/>
            <person name="Gilna P."/>
            <person name="Schmutz J."/>
            <person name="Larimer F."/>
            <person name="Land M."/>
            <person name="Hauser L."/>
            <person name="Kyrpides N."/>
            <person name="Lykidis A."/>
            <person name="da Costa M.S."/>
            <person name="Rainey F.A."/>
            <person name="Empadinhas N."/>
            <person name="Jolivet E."/>
            <person name="Battista J.R."/>
            <person name="Richardson P."/>
        </authorList>
    </citation>
    <scope>NUCLEOTIDE SEQUENCE [LARGE SCALE GENOMIC DNA]</scope>
    <source>
        <strain evidence="7">DSM 9941 / NBRC 16129 / PRD-1</strain>
    </source>
</reference>
<evidence type="ECO:0000256" key="2">
    <source>
        <dbReference type="SAM" id="Coils"/>
    </source>
</evidence>
<name>Q1AZU8_RUBXD</name>
<gene>
    <name evidence="6" type="ordered locus">Rxyl_0100</name>
</gene>
<feature type="chain" id="PRO_5004187598" description="Peptidoglycan hydrolase PcsB coiled-coil domain-containing protein" evidence="4">
    <location>
        <begin position="34"/>
        <end position="483"/>
    </location>
</feature>
<dbReference type="STRING" id="266117.Rxyl_0100"/>
<feature type="domain" description="Peptidoglycan hydrolase PcsB coiled-coil" evidence="5">
    <location>
        <begin position="87"/>
        <end position="159"/>
    </location>
</feature>
<organism evidence="6 7">
    <name type="scientific">Rubrobacter xylanophilus (strain DSM 9941 / JCM 11954 / NBRC 16129 / PRD-1)</name>
    <dbReference type="NCBI Taxonomy" id="266117"/>
    <lineage>
        <taxon>Bacteria</taxon>
        <taxon>Bacillati</taxon>
        <taxon>Actinomycetota</taxon>
        <taxon>Rubrobacteria</taxon>
        <taxon>Rubrobacterales</taxon>
        <taxon>Rubrobacteraceae</taxon>
        <taxon>Rubrobacter</taxon>
    </lineage>
</organism>
<feature type="compositionally biased region" description="Low complexity" evidence="3">
    <location>
        <begin position="243"/>
        <end position="252"/>
    </location>
</feature>
<keyword evidence="1 4" id="KW-0732">Signal</keyword>
<feature type="compositionally biased region" description="Basic and acidic residues" evidence="3">
    <location>
        <begin position="253"/>
        <end position="263"/>
    </location>
</feature>
<proteinExistence type="predicted"/>
<dbReference type="Gene3D" id="6.10.250.3150">
    <property type="match status" value="1"/>
</dbReference>
<dbReference type="AlphaFoldDB" id="Q1AZU8"/>
<keyword evidence="2" id="KW-0175">Coiled coil</keyword>
<feature type="region of interest" description="Disordered" evidence="3">
    <location>
        <begin position="224"/>
        <end position="340"/>
    </location>
</feature>
<sequence length="483" mass="52174">MRTALLRAALGGRLVLFASALCAVLLLAGSAGAQTPEIDSKRAEVQRVQSRISATLQDISRIQSSYEESQARLADLRERIARNRREIEEASRELEAARERVSERAEGSYKAGGVMYLDVLLSVRSFSEFAGRSRFVLRALAEDRRIVSRLREARRELEEREAALRESLREQRAVSAGLLQKRRAIERRLEEHRRAYAALDAELKELVRREQERRAREAAEARRRAAAEAAERQAALERRAAAPEEPAAGSPEPAREAAARDLGEASAPAAPTEGAERPKPPREAAAVPPASPAPPSEAEAPEPEAPAAESAGPPPSAAEEQYEEPEAPAPEVSRPEVSSADPRVQAILENPNITLTGVARQDLVSGIVDPRVLDVVEFAASEHAISISVFATGHPYGPTLDALGYAGYPNSHYFGRAVDIYAVDGAPVSSGNQAAYELAQAIYARFSPAELGSPWTFGAGSFSDALHQDHIHVGWAYAANGGL</sequence>
<protein>
    <recommendedName>
        <fullName evidence="5">Peptidoglycan hydrolase PcsB coiled-coil domain-containing protein</fullName>
    </recommendedName>
</protein>
<dbReference type="HOGENOM" id="CLU_564841_0_0_11"/>
<dbReference type="Pfam" id="PF24568">
    <property type="entry name" value="CC_PcsB"/>
    <property type="match status" value="1"/>
</dbReference>
<evidence type="ECO:0000256" key="3">
    <source>
        <dbReference type="SAM" id="MobiDB-lite"/>
    </source>
</evidence>
<evidence type="ECO:0000259" key="5">
    <source>
        <dbReference type="Pfam" id="PF24568"/>
    </source>
</evidence>
<dbReference type="KEGG" id="rxy:Rxyl_0100"/>